<keyword evidence="4" id="KW-1185">Reference proteome</keyword>
<evidence type="ECO:0000256" key="2">
    <source>
        <dbReference type="SAM" id="SignalP"/>
    </source>
</evidence>
<dbReference type="PANTHER" id="PTHR31956:SF1">
    <property type="entry name" value="NON-SPECIFIC PHOSPHOLIPASE C1"/>
    <property type="match status" value="1"/>
</dbReference>
<gene>
    <name evidence="3" type="ORF">LT85_2603</name>
</gene>
<dbReference type="AlphaFoldDB" id="A0A0A1FB94"/>
<dbReference type="KEGG" id="care:LT85_2603"/>
<keyword evidence="2" id="KW-0732">Signal</keyword>
<dbReference type="GO" id="GO:0042578">
    <property type="term" value="F:phosphoric ester hydrolase activity"/>
    <property type="evidence" value="ECO:0007669"/>
    <property type="project" value="UniProtKB-ARBA"/>
</dbReference>
<dbReference type="Proteomes" id="UP000030302">
    <property type="component" value="Chromosome"/>
</dbReference>
<reference evidence="4" key="1">
    <citation type="journal article" date="2014" name="Soil Biol. Biochem.">
        <title>Structure and function of bacterial communities in ageing soils: Insights from the Mendocino ecological staircase.</title>
        <authorList>
            <person name="Uroz S."/>
            <person name="Tech J.J."/>
            <person name="Sawaya N.A."/>
            <person name="Frey-Klett P."/>
            <person name="Leveau J.H.J."/>
        </authorList>
    </citation>
    <scope>NUCLEOTIDE SEQUENCE [LARGE SCALE GENOMIC DNA]</scope>
    <source>
        <strain evidence="4">Cal35</strain>
    </source>
</reference>
<dbReference type="InterPro" id="IPR017850">
    <property type="entry name" value="Alkaline_phosphatase_core_sf"/>
</dbReference>
<name>A0A0A1FB94_9BURK</name>
<dbReference type="PANTHER" id="PTHR31956">
    <property type="entry name" value="NON-SPECIFIC PHOSPHOLIPASE C4-RELATED"/>
    <property type="match status" value="1"/>
</dbReference>
<organism evidence="3 4">
    <name type="scientific">Collimonas arenae</name>
    <dbReference type="NCBI Taxonomy" id="279058"/>
    <lineage>
        <taxon>Bacteria</taxon>
        <taxon>Pseudomonadati</taxon>
        <taxon>Pseudomonadota</taxon>
        <taxon>Betaproteobacteria</taxon>
        <taxon>Burkholderiales</taxon>
        <taxon>Oxalobacteraceae</taxon>
        <taxon>Collimonas</taxon>
    </lineage>
</organism>
<feature type="signal peptide" evidence="2">
    <location>
        <begin position="1"/>
        <end position="23"/>
    </location>
</feature>
<evidence type="ECO:0000256" key="1">
    <source>
        <dbReference type="ARBA" id="ARBA00022801"/>
    </source>
</evidence>
<dbReference type="InterPro" id="IPR007312">
    <property type="entry name" value="Phosphoesterase"/>
</dbReference>
<sequence length="537" mass="55835">MMKAIPAALFLAGLAACSGSGSSSNLTQTPVSAQDALATATPIKHVVVIFGENISFDHYFGTYPNATNPTGEPAFTAASGTPTVAGLTPALLTANPNSTNTANGTGAANPFRLDRSQALTADQNHGYTAEQNAYNGGAMDLFPKNTGTASSGTGTGPFYTKGLVMGYYDGNTVTALWNYAQHFAMSDNSFDTQFGPSTPGALNLISGQTNGVTQVVGTNSTALIADGQGGKTMISDIDPSADTCSSTTSTSTMSGKNIGDLLNAKNVSWGWFEGGFDLTATNANGTTGCARSSFSTVLNGYTADYIPHHQPFQYYASTANPKHVRPSSVAVIGTSNDGGANHQYDTNDFFTAVAAGNFPSVSFLKAQGYQDGHAGYSNPLDEQAFITKVVNFLQQQPDWANTVVIMAYDDSDGWYDHVSKIVNGSTSTADTLNGASTCGSGTPLNGINGTPVQGRCGYGPRLPLVVVSPYAKANFVDHTVTDQSSVLRFVEDNWLGGARIGQGSFDAIAGSIQNMFDFTNGGSTPKLNLNTSTGLPM</sequence>
<dbReference type="Pfam" id="PF04185">
    <property type="entry name" value="Phosphoesterase"/>
    <property type="match status" value="1"/>
</dbReference>
<dbReference type="CDD" id="cd16013">
    <property type="entry name" value="AcpA"/>
    <property type="match status" value="1"/>
</dbReference>
<feature type="chain" id="PRO_5001974126" evidence="2">
    <location>
        <begin position="24"/>
        <end position="537"/>
    </location>
</feature>
<dbReference type="STRING" id="279058.LT85_2603"/>
<evidence type="ECO:0000313" key="3">
    <source>
        <dbReference type="EMBL" id="AIY41761.1"/>
    </source>
</evidence>
<dbReference type="HOGENOM" id="CLU_023677_1_0_4"/>
<dbReference type="EMBL" id="CP009962">
    <property type="protein sequence ID" value="AIY41761.1"/>
    <property type="molecule type" value="Genomic_DNA"/>
</dbReference>
<protein>
    <submittedName>
        <fullName evidence="3">Acid phosphatase</fullName>
    </submittedName>
</protein>
<accession>A0A0A1FB94</accession>
<proteinExistence type="predicted"/>
<dbReference type="PROSITE" id="PS51257">
    <property type="entry name" value="PROKAR_LIPOPROTEIN"/>
    <property type="match status" value="1"/>
</dbReference>
<evidence type="ECO:0000313" key="4">
    <source>
        <dbReference type="Proteomes" id="UP000030302"/>
    </source>
</evidence>
<keyword evidence="1" id="KW-0378">Hydrolase</keyword>
<dbReference type="Gene3D" id="3.40.720.10">
    <property type="entry name" value="Alkaline Phosphatase, subunit A"/>
    <property type="match status" value="1"/>
</dbReference>